<dbReference type="EMBL" id="CP003364">
    <property type="protein sequence ID" value="AGA28411.1"/>
    <property type="molecule type" value="Genomic_DNA"/>
</dbReference>
<dbReference type="Proteomes" id="UP000010798">
    <property type="component" value="Chromosome"/>
</dbReference>
<organism evidence="2 3">
    <name type="scientific">Singulisphaera acidiphila (strain ATCC BAA-1392 / DSM 18658 / VKM B-2454 / MOB10)</name>
    <dbReference type="NCBI Taxonomy" id="886293"/>
    <lineage>
        <taxon>Bacteria</taxon>
        <taxon>Pseudomonadati</taxon>
        <taxon>Planctomycetota</taxon>
        <taxon>Planctomycetia</taxon>
        <taxon>Isosphaerales</taxon>
        <taxon>Isosphaeraceae</taxon>
        <taxon>Singulisphaera</taxon>
    </lineage>
</organism>
<keyword evidence="1" id="KW-0812">Transmembrane</keyword>
<evidence type="ECO:0000313" key="3">
    <source>
        <dbReference type="Proteomes" id="UP000010798"/>
    </source>
</evidence>
<sequence>MARIAAEAEWQRTRTSLVDWLVTLAVIAVFGYLLHRGLVHDWSEHGIPSWYLAYRRWSNTHLPRWSPF</sequence>
<evidence type="ECO:0000313" key="2">
    <source>
        <dbReference type="EMBL" id="AGA28411.1"/>
    </source>
</evidence>
<dbReference type="HOGENOM" id="CLU_2791708_0_0_0"/>
<feature type="transmembrane region" description="Helical" evidence="1">
    <location>
        <begin position="17"/>
        <end position="34"/>
    </location>
</feature>
<gene>
    <name evidence="2" type="ordered locus">Sinac_4207</name>
</gene>
<keyword evidence="1" id="KW-0472">Membrane</keyword>
<dbReference type="RefSeq" id="WP_015247539.1">
    <property type="nucleotide sequence ID" value="NC_019892.1"/>
</dbReference>
<dbReference type="AlphaFoldDB" id="L0DIF1"/>
<name>L0DIF1_SINAD</name>
<reference evidence="2 3" key="1">
    <citation type="submission" date="2012-02" db="EMBL/GenBank/DDBJ databases">
        <title>Complete sequence of chromosome of Singulisphaera acidiphila DSM 18658.</title>
        <authorList>
            <consortium name="US DOE Joint Genome Institute (JGI-PGF)"/>
            <person name="Lucas S."/>
            <person name="Copeland A."/>
            <person name="Lapidus A."/>
            <person name="Glavina del Rio T."/>
            <person name="Dalin E."/>
            <person name="Tice H."/>
            <person name="Bruce D."/>
            <person name="Goodwin L."/>
            <person name="Pitluck S."/>
            <person name="Peters L."/>
            <person name="Ovchinnikova G."/>
            <person name="Chertkov O."/>
            <person name="Kyrpides N."/>
            <person name="Mavromatis K."/>
            <person name="Ivanova N."/>
            <person name="Brettin T."/>
            <person name="Detter J.C."/>
            <person name="Han C."/>
            <person name="Larimer F."/>
            <person name="Land M."/>
            <person name="Hauser L."/>
            <person name="Markowitz V."/>
            <person name="Cheng J.-F."/>
            <person name="Hugenholtz P."/>
            <person name="Woyke T."/>
            <person name="Wu D."/>
            <person name="Tindall B."/>
            <person name="Pomrenke H."/>
            <person name="Brambilla E."/>
            <person name="Klenk H.-P."/>
            <person name="Eisen J.A."/>
        </authorList>
    </citation>
    <scope>NUCLEOTIDE SEQUENCE [LARGE SCALE GENOMIC DNA]</scope>
    <source>
        <strain evidence="3">ATCC BAA-1392 / DSM 18658 / VKM B-2454 / MOB10</strain>
    </source>
</reference>
<evidence type="ECO:0000256" key="1">
    <source>
        <dbReference type="SAM" id="Phobius"/>
    </source>
</evidence>
<proteinExistence type="predicted"/>
<accession>L0DIF1</accession>
<keyword evidence="1" id="KW-1133">Transmembrane helix</keyword>
<keyword evidence="3" id="KW-1185">Reference proteome</keyword>
<dbReference type="KEGG" id="saci:Sinac_4207"/>
<protein>
    <submittedName>
        <fullName evidence="2">Uncharacterized protein</fullName>
    </submittedName>
</protein>